<dbReference type="Proteomes" id="UP000314981">
    <property type="component" value="Chromosome 19"/>
</dbReference>
<dbReference type="GO" id="GO:0005576">
    <property type="term" value="C:extracellular region"/>
    <property type="evidence" value="ECO:0007669"/>
    <property type="project" value="InterPro"/>
</dbReference>
<reference evidence="2" key="2">
    <citation type="submission" date="2025-08" db="UniProtKB">
        <authorList>
            <consortium name="Ensembl"/>
        </authorList>
    </citation>
    <scope>IDENTIFICATION</scope>
</reference>
<dbReference type="STRING" id="30522.A0A4W2C113"/>
<feature type="compositionally biased region" description="Basic and acidic residues" evidence="1">
    <location>
        <begin position="9"/>
        <end position="21"/>
    </location>
</feature>
<dbReference type="PANTHER" id="PTHR12824:SF7">
    <property type="entry name" value="GROUP XIIA SECRETORY PHOSPHOLIPASE A2"/>
    <property type="match status" value="1"/>
</dbReference>
<proteinExistence type="predicted"/>
<dbReference type="InterPro" id="IPR010711">
    <property type="entry name" value="PLA2G12"/>
</dbReference>
<dbReference type="OMA" id="MHINPPL"/>
<protein>
    <submittedName>
        <fullName evidence="2">Uncharacterized protein</fullName>
    </submittedName>
</protein>
<dbReference type="GO" id="GO:0016042">
    <property type="term" value="P:lipid catabolic process"/>
    <property type="evidence" value="ECO:0007669"/>
    <property type="project" value="InterPro"/>
</dbReference>
<dbReference type="PANTHER" id="PTHR12824">
    <property type="entry name" value="GROUP XII SECRETORY PHOSPHOLIPASE A2 FAMILY MEMBER"/>
    <property type="match status" value="1"/>
</dbReference>
<feature type="region of interest" description="Disordered" evidence="1">
    <location>
        <begin position="1"/>
        <end position="25"/>
    </location>
</feature>
<organism evidence="2 3">
    <name type="scientific">Bos indicus x Bos taurus</name>
    <name type="common">Hybrid cattle</name>
    <dbReference type="NCBI Taxonomy" id="30522"/>
    <lineage>
        <taxon>Eukaryota</taxon>
        <taxon>Metazoa</taxon>
        <taxon>Chordata</taxon>
        <taxon>Craniata</taxon>
        <taxon>Vertebrata</taxon>
        <taxon>Euteleostomi</taxon>
        <taxon>Mammalia</taxon>
        <taxon>Eutheria</taxon>
        <taxon>Laurasiatheria</taxon>
        <taxon>Artiodactyla</taxon>
        <taxon>Ruminantia</taxon>
        <taxon>Pecora</taxon>
        <taxon>Bovidae</taxon>
        <taxon>Bovinae</taxon>
        <taxon>Bos</taxon>
    </lineage>
</organism>
<dbReference type="GO" id="GO:0005509">
    <property type="term" value="F:calcium ion binding"/>
    <property type="evidence" value="ECO:0007669"/>
    <property type="project" value="InterPro"/>
</dbReference>
<dbReference type="AlphaFoldDB" id="A0A4W2C113"/>
<accession>A0A4W2C113</accession>
<dbReference type="Pfam" id="PF06951">
    <property type="entry name" value="PLA2G12"/>
    <property type="match status" value="1"/>
</dbReference>
<dbReference type="GO" id="GO:0004623">
    <property type="term" value="F:phospholipase A2 activity"/>
    <property type="evidence" value="ECO:0007669"/>
    <property type="project" value="InterPro"/>
</dbReference>
<reference evidence="2 3" key="1">
    <citation type="submission" date="2018-11" db="EMBL/GenBank/DDBJ databases">
        <title>Haplotype-resolved cattle genomes.</title>
        <authorList>
            <person name="Low W.Y."/>
            <person name="Tearle R."/>
            <person name="Bickhart D.M."/>
            <person name="Rosen B.D."/>
            <person name="Koren S."/>
            <person name="Rhie A."/>
            <person name="Hiendleder S."/>
            <person name="Phillippy A.M."/>
            <person name="Smith T.P.L."/>
            <person name="Williams J.L."/>
        </authorList>
    </citation>
    <scope>NUCLEOTIDE SEQUENCE [LARGE SCALE GENOMIC DNA]</scope>
</reference>
<evidence type="ECO:0000313" key="2">
    <source>
        <dbReference type="Ensembl" id="ENSBIXP00000006417.1"/>
    </source>
</evidence>
<evidence type="ECO:0000256" key="1">
    <source>
        <dbReference type="SAM" id="MobiDB-lite"/>
    </source>
</evidence>
<dbReference type="Ensembl" id="ENSBIXT00000003801.1">
    <property type="protein sequence ID" value="ENSBIXP00000006417.1"/>
    <property type="gene ID" value="ENSBIXG00000012529.1"/>
</dbReference>
<sequence>MVPGAGPDCRLKGHPEGHLEGHSTSWEARTGSASVSAMMDLSFFHVMHINPPLCLPLFGAHVNLSIPSLKKCCGQPGGCCEACGKHKNDCDEFQCCPSKICRDVQKTLGPAQQVQACETTAELLLDDVSLHLGCKLYWTASEPHVGVARKKKMIFKEDADRWSQQMKTEEHNL</sequence>
<evidence type="ECO:0000313" key="3">
    <source>
        <dbReference type="Proteomes" id="UP000314981"/>
    </source>
</evidence>
<keyword evidence="3" id="KW-1185">Reference proteome</keyword>
<reference evidence="2" key="3">
    <citation type="submission" date="2025-09" db="UniProtKB">
        <authorList>
            <consortium name="Ensembl"/>
        </authorList>
    </citation>
    <scope>IDENTIFICATION</scope>
</reference>
<name>A0A4W2C113_BOBOX</name>